<feature type="region of interest" description="Disordered" evidence="5">
    <location>
        <begin position="321"/>
        <end position="353"/>
    </location>
</feature>
<dbReference type="InterPro" id="IPR017907">
    <property type="entry name" value="Znf_RING_CS"/>
</dbReference>
<reference evidence="7" key="1">
    <citation type="submission" date="2018-07" db="EMBL/GenBank/DDBJ databases">
        <authorList>
            <person name="Quirk P.G."/>
            <person name="Krulwich T.A."/>
        </authorList>
    </citation>
    <scope>NUCLEOTIDE SEQUENCE</scope>
</reference>
<dbReference type="GO" id="GO:0008270">
    <property type="term" value="F:zinc ion binding"/>
    <property type="evidence" value="ECO:0007669"/>
    <property type="project" value="UniProtKB-KW"/>
</dbReference>
<evidence type="ECO:0000256" key="5">
    <source>
        <dbReference type="SAM" id="MobiDB-lite"/>
    </source>
</evidence>
<evidence type="ECO:0000256" key="2">
    <source>
        <dbReference type="ARBA" id="ARBA00022771"/>
    </source>
</evidence>
<keyword evidence="1" id="KW-0479">Metal-binding</keyword>
<dbReference type="PANTHER" id="PTHR23041">
    <property type="entry name" value="RING FINGER DOMAIN-CONTAINING"/>
    <property type="match status" value="1"/>
</dbReference>
<dbReference type="Pfam" id="PF13639">
    <property type="entry name" value="zf-RING_2"/>
    <property type="match status" value="1"/>
</dbReference>
<feature type="compositionally biased region" description="Polar residues" evidence="5">
    <location>
        <begin position="79"/>
        <end position="94"/>
    </location>
</feature>
<organism evidence="7">
    <name type="scientific">Culicoides sonorensis</name>
    <name type="common">Biting midge</name>
    <dbReference type="NCBI Taxonomy" id="179676"/>
    <lineage>
        <taxon>Eukaryota</taxon>
        <taxon>Metazoa</taxon>
        <taxon>Ecdysozoa</taxon>
        <taxon>Arthropoda</taxon>
        <taxon>Hexapoda</taxon>
        <taxon>Insecta</taxon>
        <taxon>Pterygota</taxon>
        <taxon>Neoptera</taxon>
        <taxon>Endopterygota</taxon>
        <taxon>Diptera</taxon>
        <taxon>Nematocera</taxon>
        <taxon>Chironomoidea</taxon>
        <taxon>Ceratopogonidae</taxon>
        <taxon>Ceratopogoninae</taxon>
        <taxon>Culicoides</taxon>
        <taxon>Monoculicoides</taxon>
    </lineage>
</organism>
<protein>
    <submittedName>
        <fullName evidence="7">CSON000368 protein</fullName>
    </submittedName>
</protein>
<keyword evidence="2 4" id="KW-0863">Zinc-finger</keyword>
<feature type="compositionally biased region" description="Low complexity" evidence="5">
    <location>
        <begin position="95"/>
        <end position="109"/>
    </location>
</feature>
<accession>A0A336MIC2</accession>
<sequence length="415" mass="45620">MPVVPDTQDEELVKLRELFDEVRSLLDDKPNDEEPNERSEDATSTQGDNTAQSNGDNETRTGNDTTTPATDNEAEHNSSDNVSPEISGASTEYHSSNSLANSSSESLRSTVQNSPTGSIDYGPEESDDDNGEALDDNGDVSDDSAATVEYLPSDSMLRFSIQETSGSDLQIGLIEQNESSIQSDTNAQDESVQSNAQNVETVDNDSDIEEIVQPVPLIVIDSTIDNEPHEPLNANSISNSTQDDDVVFVQQVRNDNPIVIDLSNTLDDGFAVPSSSTPLIPSRRRRRNQEPIDIEDGPTPPQRPRIPNIFENLYQEIQIRFGPSNPTPQMSFPKTPVPSTSTSSHDDESLNSTQSEPIDFKCAICLSNPRNRQPVSTFCGHIYCKSCIEACIQSTHKCPLCKKPLTMKKIHRLFF</sequence>
<dbReference type="SUPFAM" id="SSF57850">
    <property type="entry name" value="RING/U-box"/>
    <property type="match status" value="1"/>
</dbReference>
<dbReference type="AlphaFoldDB" id="A0A336MIC2"/>
<evidence type="ECO:0000256" key="3">
    <source>
        <dbReference type="ARBA" id="ARBA00022833"/>
    </source>
</evidence>
<feature type="compositionally biased region" description="Polar residues" evidence="5">
    <location>
        <begin position="42"/>
        <end position="70"/>
    </location>
</feature>
<dbReference type="EMBL" id="UFQT01001063">
    <property type="protein sequence ID" value="SSX28699.1"/>
    <property type="molecule type" value="Genomic_DNA"/>
</dbReference>
<feature type="region of interest" description="Disordered" evidence="5">
    <location>
        <begin position="23"/>
        <end position="145"/>
    </location>
</feature>
<dbReference type="InterPro" id="IPR001841">
    <property type="entry name" value="Znf_RING"/>
</dbReference>
<dbReference type="InterPro" id="IPR047134">
    <property type="entry name" value="RNF4"/>
</dbReference>
<dbReference type="InterPro" id="IPR013083">
    <property type="entry name" value="Znf_RING/FYVE/PHD"/>
</dbReference>
<evidence type="ECO:0000256" key="1">
    <source>
        <dbReference type="ARBA" id="ARBA00022723"/>
    </source>
</evidence>
<proteinExistence type="predicted"/>
<gene>
    <name evidence="7" type="primary">CSON000368</name>
</gene>
<feature type="compositionally biased region" description="Low complexity" evidence="5">
    <location>
        <begin position="331"/>
        <end position="343"/>
    </location>
</feature>
<evidence type="ECO:0000259" key="6">
    <source>
        <dbReference type="PROSITE" id="PS50089"/>
    </source>
</evidence>
<feature type="domain" description="RING-type" evidence="6">
    <location>
        <begin position="362"/>
        <end position="402"/>
    </location>
</feature>
<dbReference type="PROSITE" id="PS50089">
    <property type="entry name" value="ZF_RING_2"/>
    <property type="match status" value="1"/>
</dbReference>
<dbReference type="Gene3D" id="3.30.40.10">
    <property type="entry name" value="Zinc/RING finger domain, C3HC4 (zinc finger)"/>
    <property type="match status" value="1"/>
</dbReference>
<evidence type="ECO:0000313" key="7">
    <source>
        <dbReference type="EMBL" id="SSX28699.1"/>
    </source>
</evidence>
<name>A0A336MIC2_CULSO</name>
<dbReference type="SMART" id="SM00184">
    <property type="entry name" value="RING"/>
    <property type="match status" value="1"/>
</dbReference>
<dbReference type="VEuPathDB" id="VectorBase:CSON000368"/>
<evidence type="ECO:0000256" key="4">
    <source>
        <dbReference type="PROSITE-ProRule" id="PRU00175"/>
    </source>
</evidence>
<dbReference type="PROSITE" id="PS00518">
    <property type="entry name" value="ZF_RING_1"/>
    <property type="match status" value="1"/>
</dbReference>
<feature type="region of interest" description="Disordered" evidence="5">
    <location>
        <begin position="180"/>
        <end position="200"/>
    </location>
</feature>
<keyword evidence="3" id="KW-0862">Zinc</keyword>
<feature type="compositionally biased region" description="Acidic residues" evidence="5">
    <location>
        <begin position="122"/>
        <end position="142"/>
    </location>
</feature>
<dbReference type="PANTHER" id="PTHR23041:SF78">
    <property type="entry name" value="E3 UBIQUITIN-PROTEIN LIGASE RNF4"/>
    <property type="match status" value="1"/>
</dbReference>
<feature type="region of interest" description="Disordered" evidence="5">
    <location>
        <begin position="273"/>
        <end position="306"/>
    </location>
</feature>